<evidence type="ECO:0000256" key="1">
    <source>
        <dbReference type="SAM" id="MobiDB-lite"/>
    </source>
</evidence>
<comment type="caution">
    <text evidence="2">The sequence shown here is derived from an EMBL/GenBank/DDBJ whole genome shotgun (WGS) entry which is preliminary data.</text>
</comment>
<feature type="compositionally biased region" description="Basic and acidic residues" evidence="1">
    <location>
        <begin position="244"/>
        <end position="253"/>
    </location>
</feature>
<proteinExistence type="predicted"/>
<dbReference type="AlphaFoldDB" id="A0AAD7V6K7"/>
<protein>
    <submittedName>
        <fullName evidence="2">Uncharacterized protein</fullName>
    </submittedName>
</protein>
<accession>A0AAD7V6K7</accession>
<evidence type="ECO:0000313" key="3">
    <source>
        <dbReference type="Proteomes" id="UP001234581"/>
    </source>
</evidence>
<dbReference type="RefSeq" id="XP_058345186.1">
    <property type="nucleotide sequence ID" value="XM_058484198.1"/>
</dbReference>
<sequence>MAAGDWFEYSDDDIQARSSMDSVNGYQIHQEDEIKEYELPPAAAATTTTTARSNGVVNGYPHHENNGEYMQDMLSSSSSTTSASSSISGDHPIASQQRSSSFFSRLTSIPIVQDSLSGAQKTMEQHALGRLAGRTLCALYNRTAPYVNYESRWSTQLQFANDIGHRSLDLLEQQCPLIVNGSSKDLAQAPHLMADEIRCRISSTVRKIRAPASVGLVMDNLEAVLDQYFPAEEGDDDNEEEDLIDPKDGKRLSEDDDDNTTPTYYQLLRMYRIANSLSGRIARRITLNLNNKKKVRKGDDDEEEEEEEARMSQWLVHQMQMLLEHLEAYKTQLPEPLQSLVVQPLIQLAHQEYDILQQELEKPGLTPVERARNVLAVSQDTVIMPLLQRSVQSMHNQVIFYRSLAQENRAHVMNELSSKLPILASLAPMSALASHYKSTQKEATPTEAY</sequence>
<reference evidence="2 3" key="1">
    <citation type="submission" date="2023-03" db="EMBL/GenBank/DDBJ databases">
        <title>Genome sequence of Lichtheimia ornata CBS 291.66.</title>
        <authorList>
            <person name="Mohabir J.T."/>
            <person name="Shea T.P."/>
            <person name="Kurbessoian T."/>
            <person name="Berby B."/>
            <person name="Fontaine J."/>
            <person name="Livny J."/>
            <person name="Gnirke A."/>
            <person name="Stajich J.E."/>
            <person name="Cuomo C.A."/>
        </authorList>
    </citation>
    <scope>NUCLEOTIDE SEQUENCE [LARGE SCALE GENOMIC DNA]</scope>
    <source>
        <strain evidence="2">CBS 291.66</strain>
    </source>
</reference>
<feature type="region of interest" description="Disordered" evidence="1">
    <location>
        <begin position="46"/>
        <end position="94"/>
    </location>
</feature>
<feature type="compositionally biased region" description="Low complexity" evidence="1">
    <location>
        <begin position="75"/>
        <end position="88"/>
    </location>
</feature>
<feature type="compositionally biased region" description="Acidic residues" evidence="1">
    <location>
        <begin position="232"/>
        <end position="243"/>
    </location>
</feature>
<feature type="region of interest" description="Disordered" evidence="1">
    <location>
        <begin position="231"/>
        <end position="259"/>
    </location>
</feature>
<keyword evidence="3" id="KW-1185">Reference proteome</keyword>
<evidence type="ECO:0000313" key="2">
    <source>
        <dbReference type="EMBL" id="KAJ8660273.1"/>
    </source>
</evidence>
<gene>
    <name evidence="2" type="ORF">O0I10_004135</name>
</gene>
<name>A0AAD7V6K7_9FUNG</name>
<dbReference type="EMBL" id="JARTCD010000014">
    <property type="protein sequence ID" value="KAJ8660273.1"/>
    <property type="molecule type" value="Genomic_DNA"/>
</dbReference>
<organism evidence="2 3">
    <name type="scientific">Lichtheimia ornata</name>
    <dbReference type="NCBI Taxonomy" id="688661"/>
    <lineage>
        <taxon>Eukaryota</taxon>
        <taxon>Fungi</taxon>
        <taxon>Fungi incertae sedis</taxon>
        <taxon>Mucoromycota</taxon>
        <taxon>Mucoromycotina</taxon>
        <taxon>Mucoromycetes</taxon>
        <taxon>Mucorales</taxon>
        <taxon>Lichtheimiaceae</taxon>
        <taxon>Lichtheimia</taxon>
    </lineage>
</organism>
<dbReference type="GeneID" id="83211548"/>
<dbReference type="Proteomes" id="UP001234581">
    <property type="component" value="Unassembled WGS sequence"/>
</dbReference>